<reference evidence="2 3" key="1">
    <citation type="submission" date="2018-01" db="EMBL/GenBank/DDBJ databases">
        <title>Complete genome sequence of G25-42.</title>
        <authorList>
            <person name="Zheng Z."/>
            <person name="Sun M."/>
        </authorList>
    </citation>
    <scope>NUCLEOTIDE SEQUENCE [LARGE SCALE GENOMIC DNA]</scope>
    <source>
        <strain evidence="2 3">G25-42</strain>
    </source>
</reference>
<dbReference type="InterPro" id="IPR016181">
    <property type="entry name" value="Acyl_CoA_acyltransferase"/>
</dbReference>
<dbReference type="Proteomes" id="UP000286687">
    <property type="component" value="Unassembled WGS sequence"/>
</dbReference>
<accession>A0A437SHK4</accession>
<dbReference type="GO" id="GO:0016747">
    <property type="term" value="F:acyltransferase activity, transferring groups other than amino-acyl groups"/>
    <property type="evidence" value="ECO:0007669"/>
    <property type="project" value="InterPro"/>
</dbReference>
<dbReference type="Gene3D" id="3.40.630.30">
    <property type="match status" value="1"/>
</dbReference>
<evidence type="ECO:0000259" key="1">
    <source>
        <dbReference type="PROSITE" id="PS51186"/>
    </source>
</evidence>
<sequence length="173" mass="20611">MVWKERLLEMDDLPVILEWYNDEELHNIADIKPFKRYTIEELREYWTEKLSRSYASYHVIVVKDEVIGRIGLKKTKYDDTYVMEYSILIGVSKLYSKGLGTEITKYFVNKSFLDPDIEAILLQVREDNKRAIRCYEKAGLKKIKSYIENEVKVYEMIKVKKEETVSKEKSMCI</sequence>
<organism evidence="2 3">
    <name type="scientific">Bacillus thuringiensis</name>
    <dbReference type="NCBI Taxonomy" id="1428"/>
    <lineage>
        <taxon>Bacteria</taxon>
        <taxon>Bacillati</taxon>
        <taxon>Bacillota</taxon>
        <taxon>Bacilli</taxon>
        <taxon>Bacillales</taxon>
        <taxon>Bacillaceae</taxon>
        <taxon>Bacillus</taxon>
        <taxon>Bacillus cereus group</taxon>
    </lineage>
</organism>
<dbReference type="PROSITE" id="PS51186">
    <property type="entry name" value="GNAT"/>
    <property type="match status" value="1"/>
</dbReference>
<evidence type="ECO:0000313" key="2">
    <source>
        <dbReference type="EMBL" id="RVU63283.1"/>
    </source>
</evidence>
<evidence type="ECO:0000313" key="3">
    <source>
        <dbReference type="Proteomes" id="UP000286687"/>
    </source>
</evidence>
<keyword evidence="2" id="KW-0808">Transferase</keyword>
<feature type="domain" description="N-acetyltransferase" evidence="1">
    <location>
        <begin position="3"/>
        <end position="161"/>
    </location>
</feature>
<dbReference type="PANTHER" id="PTHR43415:SF3">
    <property type="entry name" value="GNAT-FAMILY ACETYLTRANSFERASE"/>
    <property type="match status" value="1"/>
</dbReference>
<dbReference type="InterPro" id="IPR000182">
    <property type="entry name" value="GNAT_dom"/>
</dbReference>
<dbReference type="PANTHER" id="PTHR43415">
    <property type="entry name" value="SPERMIDINE N(1)-ACETYLTRANSFERASE"/>
    <property type="match status" value="1"/>
</dbReference>
<name>A0A437SHK4_BACTU</name>
<dbReference type="AlphaFoldDB" id="A0A437SHK4"/>
<comment type="caution">
    <text evidence="2">The sequence shown here is derived from an EMBL/GenBank/DDBJ whole genome shotgun (WGS) entry which is preliminary data.</text>
</comment>
<dbReference type="EMBL" id="LDER01000212">
    <property type="protein sequence ID" value="RVU63283.1"/>
    <property type="molecule type" value="Genomic_DNA"/>
</dbReference>
<proteinExistence type="predicted"/>
<dbReference type="SUPFAM" id="SSF55729">
    <property type="entry name" value="Acyl-CoA N-acyltransferases (Nat)"/>
    <property type="match status" value="1"/>
</dbReference>
<dbReference type="RefSeq" id="WP_127813725.1">
    <property type="nucleotide sequence ID" value="NZ_LDER01000212.1"/>
</dbReference>
<dbReference type="Pfam" id="PF13302">
    <property type="entry name" value="Acetyltransf_3"/>
    <property type="match status" value="1"/>
</dbReference>
<protein>
    <submittedName>
        <fullName evidence="2">N-acetyltransferase</fullName>
    </submittedName>
</protein>
<gene>
    <name evidence="2" type="ORF">BM74_15975</name>
</gene>